<dbReference type="RefSeq" id="WP_253662719.1">
    <property type="nucleotide sequence ID" value="NZ_BAAAJQ010000001.1"/>
</dbReference>
<dbReference type="Proteomes" id="UP001206895">
    <property type="component" value="Unassembled WGS sequence"/>
</dbReference>
<protein>
    <recommendedName>
        <fullName evidence="3">DUF4012 domain-containing protein</fullName>
    </recommendedName>
</protein>
<reference evidence="1 2" key="1">
    <citation type="submission" date="2022-06" db="EMBL/GenBank/DDBJ databases">
        <title>Genomic Encyclopedia of Archaeal and Bacterial Type Strains, Phase II (KMG-II): from individual species to whole genera.</title>
        <authorList>
            <person name="Goeker M."/>
        </authorList>
    </citation>
    <scope>NUCLEOTIDE SEQUENCE [LARGE SCALE GENOMIC DNA]</scope>
    <source>
        <strain evidence="1 2">DSM 44693</strain>
    </source>
</reference>
<comment type="caution">
    <text evidence="1">The sequence shown here is derived from an EMBL/GenBank/DDBJ whole genome shotgun (WGS) entry which is preliminary data.</text>
</comment>
<dbReference type="InterPro" id="IPR025101">
    <property type="entry name" value="DUF4012"/>
</dbReference>
<evidence type="ECO:0000313" key="2">
    <source>
        <dbReference type="Proteomes" id="UP001206895"/>
    </source>
</evidence>
<gene>
    <name evidence="1" type="ORF">LX13_003667</name>
</gene>
<dbReference type="EMBL" id="JAMTCJ010000003">
    <property type="protein sequence ID" value="MCP2177839.1"/>
    <property type="molecule type" value="Genomic_DNA"/>
</dbReference>
<dbReference type="Pfam" id="PF13196">
    <property type="entry name" value="DUF4012"/>
    <property type="match status" value="1"/>
</dbReference>
<sequence length="571" mass="60507">MRCAIAGLLIMIGFAAWCSVDLITARADLTAARGHLAAAQAAIGNTAVVQREVSEAGSASASARAALGRRPLSLVTNVPWIGAPIDSATAIASVLDDVTHSGLPQAAAAMESLTSRPLLDRGRVDIDAIRRSQAPLAAASGATSSALRRAKLISGRTWLPPVDRARDEFVEQLSRLDSTLSAARTATDLAPSLLGADRRRTFLVGLQNNAEARGTGGLIGGFILFSADRGKISLIRVVKDLALPPRRPIDLGADYENLYGSTDPTRIWQNSNQSPHFPYAARIWRSLARQLTGVTPDVVIGIDPPGLRSILGATGPVALPDGRTAAADTIVATTESEAYARFADDRDERKTYLADIAEATFDRITSGRFQVTALASALGAATRDERIAVWSQAPAEQAELAGTALGHEVPYSPGPYANVVVNNAYASKLDYYLGLTVRYRYGACTDERQQILIDVTLTNNVPDAVLSPEVLGTYLPGGGSLPPRTNRVTLALYSSWSSRIKALTVDGSPVSYGEGVELGHPVHYVVLPLAPRTPTTVRFEVSEPQSTVAPDIPVQPLTNPADVRVLGQPCS</sequence>
<evidence type="ECO:0008006" key="3">
    <source>
        <dbReference type="Google" id="ProtNLM"/>
    </source>
</evidence>
<accession>A0ABT1HIT6</accession>
<name>A0ABT1HIT6_9NOCA</name>
<organism evidence="1 2">
    <name type="scientific">Williamsia maris</name>
    <dbReference type="NCBI Taxonomy" id="72806"/>
    <lineage>
        <taxon>Bacteria</taxon>
        <taxon>Bacillati</taxon>
        <taxon>Actinomycetota</taxon>
        <taxon>Actinomycetes</taxon>
        <taxon>Mycobacteriales</taxon>
        <taxon>Nocardiaceae</taxon>
        <taxon>Williamsia</taxon>
    </lineage>
</organism>
<proteinExistence type="predicted"/>
<dbReference type="PROSITE" id="PS50276">
    <property type="entry name" value="PANCREATIC_HORMONE_2"/>
    <property type="match status" value="1"/>
</dbReference>
<keyword evidence="2" id="KW-1185">Reference proteome</keyword>
<evidence type="ECO:0000313" key="1">
    <source>
        <dbReference type="EMBL" id="MCP2177839.1"/>
    </source>
</evidence>